<gene>
    <name evidence="2" type="ORF">DFO73_104149</name>
</gene>
<dbReference type="InterPro" id="IPR025889">
    <property type="entry name" value="GSP17M-like_dom"/>
</dbReference>
<reference evidence="2 3" key="1">
    <citation type="submission" date="2018-05" db="EMBL/GenBank/DDBJ databases">
        <title>Freshwater and sediment microbial communities from various areas in North America, analyzing microbe dynamics in response to fracking.</title>
        <authorList>
            <person name="Lamendella R."/>
        </authorList>
    </citation>
    <scope>NUCLEOTIDE SEQUENCE [LARGE SCALE GENOMIC DNA]</scope>
    <source>
        <strain evidence="2 3">15_TX</strain>
    </source>
</reference>
<organism evidence="2 3">
    <name type="scientific">Cytobacillus oceanisediminis</name>
    <dbReference type="NCBI Taxonomy" id="665099"/>
    <lineage>
        <taxon>Bacteria</taxon>
        <taxon>Bacillati</taxon>
        <taxon>Bacillota</taxon>
        <taxon>Bacilli</taxon>
        <taxon>Bacillales</taxon>
        <taxon>Bacillaceae</taxon>
        <taxon>Cytobacillus</taxon>
    </lineage>
</organism>
<proteinExistence type="predicted"/>
<dbReference type="PANTHER" id="PTHR36109:SF2">
    <property type="entry name" value="MEMBRANE PROTEIN"/>
    <property type="match status" value="1"/>
</dbReference>
<feature type="domain" description="General stress protein 17M-like" evidence="1">
    <location>
        <begin position="8"/>
        <end position="56"/>
    </location>
</feature>
<dbReference type="InterPro" id="IPR052948">
    <property type="entry name" value="Low_temp-induced_all0457"/>
</dbReference>
<dbReference type="AlphaFoldDB" id="A0A2V3A3Y7"/>
<dbReference type="EMBL" id="QGTW01000004">
    <property type="protein sequence ID" value="PWW29516.1"/>
    <property type="molecule type" value="Genomic_DNA"/>
</dbReference>
<dbReference type="RefSeq" id="WP_110064575.1">
    <property type="nucleotide sequence ID" value="NZ_QGTW01000004.1"/>
</dbReference>
<accession>A0A2V3A3Y7</accession>
<evidence type="ECO:0000313" key="3">
    <source>
        <dbReference type="Proteomes" id="UP000247150"/>
    </source>
</evidence>
<evidence type="ECO:0000313" key="2">
    <source>
        <dbReference type="EMBL" id="PWW29516.1"/>
    </source>
</evidence>
<comment type="caution">
    <text evidence="2">The sequence shown here is derived from an EMBL/GenBank/DDBJ whole genome shotgun (WGS) entry which is preliminary data.</text>
</comment>
<sequence length="180" mass="18653">MEKTIVGGVFRDSEEAVRAIERLKESGFNPHDISVLAKNDDELDEIEDRTDVDVMDEGSHRGANAGKGAGIGAGTGGVLGGIAGLIAEIGLLSIPGIGVLAAAGPLATTLSGAAIGATGGGIVGALTGAGIPENDAKEYERFVKEGHILLLVEVDEEQRERVQTTFTDNRSLNTHMYTAR</sequence>
<name>A0A2V3A3Y7_9BACI</name>
<dbReference type="PANTHER" id="PTHR36109">
    <property type="entry name" value="MEMBRANE PROTEIN-RELATED"/>
    <property type="match status" value="1"/>
</dbReference>
<evidence type="ECO:0000259" key="1">
    <source>
        <dbReference type="Pfam" id="PF11181"/>
    </source>
</evidence>
<dbReference type="Pfam" id="PF11181">
    <property type="entry name" value="YflT"/>
    <property type="match status" value="1"/>
</dbReference>
<dbReference type="Proteomes" id="UP000247150">
    <property type="component" value="Unassembled WGS sequence"/>
</dbReference>
<dbReference type="OrthoDB" id="118405at2"/>
<protein>
    <submittedName>
        <fullName evidence="2">Heat induced stress protein YflT</fullName>
    </submittedName>
</protein>